<keyword evidence="6 7" id="KW-0472">Membrane</keyword>
<dbReference type="InterPro" id="IPR020846">
    <property type="entry name" value="MFS_dom"/>
</dbReference>
<dbReference type="InterPro" id="IPR050189">
    <property type="entry name" value="MFS_Efflux_Transporters"/>
</dbReference>
<dbReference type="KEGG" id="vil:CFK37_00725"/>
<feature type="transmembrane region" description="Helical" evidence="7">
    <location>
        <begin position="156"/>
        <end position="178"/>
    </location>
</feature>
<dbReference type="InterPro" id="IPR001958">
    <property type="entry name" value="Tet-R_TetA/multi-R_MdtG-like"/>
</dbReference>
<organism evidence="9 10">
    <name type="scientific">Virgibacillus phasianinus</name>
    <dbReference type="NCBI Taxonomy" id="2017483"/>
    <lineage>
        <taxon>Bacteria</taxon>
        <taxon>Bacillati</taxon>
        <taxon>Bacillota</taxon>
        <taxon>Bacilli</taxon>
        <taxon>Bacillales</taxon>
        <taxon>Bacillaceae</taxon>
        <taxon>Virgibacillus</taxon>
    </lineage>
</organism>
<evidence type="ECO:0000256" key="2">
    <source>
        <dbReference type="ARBA" id="ARBA00022448"/>
    </source>
</evidence>
<feature type="transmembrane region" description="Helical" evidence="7">
    <location>
        <begin position="201"/>
        <end position="222"/>
    </location>
</feature>
<proteinExistence type="predicted"/>
<feature type="transmembrane region" description="Helical" evidence="7">
    <location>
        <begin position="267"/>
        <end position="285"/>
    </location>
</feature>
<feature type="domain" description="Major facilitator superfamily (MFS) profile" evidence="8">
    <location>
        <begin position="4"/>
        <end position="379"/>
    </location>
</feature>
<evidence type="ECO:0000256" key="3">
    <source>
        <dbReference type="ARBA" id="ARBA00022475"/>
    </source>
</evidence>
<feature type="transmembrane region" description="Helical" evidence="7">
    <location>
        <begin position="7"/>
        <end position="30"/>
    </location>
</feature>
<dbReference type="EMBL" id="CP022315">
    <property type="protein sequence ID" value="ASK60832.1"/>
    <property type="molecule type" value="Genomic_DNA"/>
</dbReference>
<evidence type="ECO:0000256" key="6">
    <source>
        <dbReference type="ARBA" id="ARBA00023136"/>
    </source>
</evidence>
<dbReference type="GO" id="GO:0022857">
    <property type="term" value="F:transmembrane transporter activity"/>
    <property type="evidence" value="ECO:0007669"/>
    <property type="project" value="InterPro"/>
</dbReference>
<feature type="transmembrane region" description="Helical" evidence="7">
    <location>
        <begin position="128"/>
        <end position="150"/>
    </location>
</feature>
<dbReference type="PANTHER" id="PTHR43124:SF10">
    <property type="entry name" value="PURINE EFFLUX PUMP PBUE"/>
    <property type="match status" value="1"/>
</dbReference>
<dbReference type="AlphaFoldDB" id="A0A220TYE2"/>
<keyword evidence="5 7" id="KW-1133">Transmembrane helix</keyword>
<dbReference type="OrthoDB" id="2727100at2"/>
<evidence type="ECO:0000313" key="10">
    <source>
        <dbReference type="Proteomes" id="UP000198312"/>
    </source>
</evidence>
<dbReference type="PANTHER" id="PTHR43124">
    <property type="entry name" value="PURINE EFFLUX PUMP PBUE"/>
    <property type="match status" value="1"/>
</dbReference>
<evidence type="ECO:0000256" key="5">
    <source>
        <dbReference type="ARBA" id="ARBA00022989"/>
    </source>
</evidence>
<keyword evidence="10" id="KW-1185">Reference proteome</keyword>
<dbReference type="SUPFAM" id="SSF103473">
    <property type="entry name" value="MFS general substrate transporter"/>
    <property type="match status" value="1"/>
</dbReference>
<gene>
    <name evidence="9" type="ORF">CFK37_00725</name>
</gene>
<dbReference type="InterPro" id="IPR036259">
    <property type="entry name" value="MFS_trans_sf"/>
</dbReference>
<dbReference type="Pfam" id="PF07690">
    <property type="entry name" value="MFS_1"/>
    <property type="match status" value="1"/>
</dbReference>
<evidence type="ECO:0000256" key="1">
    <source>
        <dbReference type="ARBA" id="ARBA00004651"/>
    </source>
</evidence>
<feature type="transmembrane region" description="Helical" evidence="7">
    <location>
        <begin position="93"/>
        <end position="116"/>
    </location>
</feature>
<evidence type="ECO:0000313" key="9">
    <source>
        <dbReference type="EMBL" id="ASK60832.1"/>
    </source>
</evidence>
<evidence type="ECO:0000259" key="8">
    <source>
        <dbReference type="PROSITE" id="PS50850"/>
    </source>
</evidence>
<dbReference type="Gene3D" id="1.20.1250.20">
    <property type="entry name" value="MFS general substrate transporter like domains"/>
    <property type="match status" value="2"/>
</dbReference>
<dbReference type="PRINTS" id="PR01035">
    <property type="entry name" value="TCRTETA"/>
</dbReference>
<feature type="transmembrane region" description="Helical" evidence="7">
    <location>
        <begin position="70"/>
        <end position="87"/>
    </location>
</feature>
<evidence type="ECO:0000256" key="7">
    <source>
        <dbReference type="SAM" id="Phobius"/>
    </source>
</evidence>
<keyword evidence="3" id="KW-1003">Cell membrane</keyword>
<dbReference type="CDD" id="cd17324">
    <property type="entry name" value="MFS_NepI_like"/>
    <property type="match status" value="1"/>
</dbReference>
<protein>
    <submittedName>
        <fullName evidence="9">MFS transporter</fullName>
    </submittedName>
</protein>
<feature type="transmembrane region" description="Helical" evidence="7">
    <location>
        <begin position="331"/>
        <end position="351"/>
    </location>
</feature>
<feature type="transmembrane region" description="Helical" evidence="7">
    <location>
        <begin position="42"/>
        <end position="63"/>
    </location>
</feature>
<feature type="transmembrane region" description="Helical" evidence="7">
    <location>
        <begin position="357"/>
        <end position="375"/>
    </location>
</feature>
<dbReference type="GO" id="GO:0005886">
    <property type="term" value="C:plasma membrane"/>
    <property type="evidence" value="ECO:0007669"/>
    <property type="project" value="UniProtKB-SubCell"/>
</dbReference>
<dbReference type="PROSITE" id="PS50850">
    <property type="entry name" value="MFS"/>
    <property type="match status" value="1"/>
</dbReference>
<comment type="subcellular location">
    <subcellularLocation>
        <location evidence="1">Cell membrane</location>
        <topology evidence="1">Multi-pass membrane protein</topology>
    </subcellularLocation>
</comment>
<name>A0A220TYE2_9BACI</name>
<reference evidence="9 10" key="1">
    <citation type="submission" date="2017-07" db="EMBL/GenBank/DDBJ databases">
        <title>Virgibacillus sp. LM2416.</title>
        <authorList>
            <person name="Tak E.J."/>
            <person name="Bae J.-W."/>
        </authorList>
    </citation>
    <scope>NUCLEOTIDE SEQUENCE [LARGE SCALE GENOMIC DNA]</scope>
    <source>
        <strain evidence="9 10">LM2416</strain>
    </source>
</reference>
<keyword evidence="4 7" id="KW-0812">Transmembrane</keyword>
<feature type="transmembrane region" description="Helical" evidence="7">
    <location>
        <begin position="234"/>
        <end position="255"/>
    </location>
</feature>
<dbReference type="Proteomes" id="UP000198312">
    <property type="component" value="Chromosome"/>
</dbReference>
<dbReference type="RefSeq" id="WP_089060109.1">
    <property type="nucleotide sequence ID" value="NZ_CP022315.1"/>
</dbReference>
<accession>A0A220TYE2</accession>
<evidence type="ECO:0000256" key="4">
    <source>
        <dbReference type="ARBA" id="ARBA00022692"/>
    </source>
</evidence>
<dbReference type="InterPro" id="IPR011701">
    <property type="entry name" value="MFS"/>
</dbReference>
<keyword evidence="2" id="KW-0813">Transport</keyword>
<sequence>MDKRVYFLMIISFVVGMVELIIGGILDLIAEDLHVSLGQAGFLITIFSLIFAIASPILLIATAKIERKRLTLISLVIFLLGNIITVFSPSYSILFTGRVISALSGSLLIILCLTMAPSIVDPKYRGRAIGIVSMGVSASLVLGIPIGLMLGNAFNWRAPFILISLLTVLSIIAIYLYMDRVEPKPSIPIGEQLATLKDRKIFFAQSTTFLFLAGHTTLYAYLTPFVKETMGIEGSWISIIYLIFGIAAVSGGGFGGTLADLMGTKRTILTAIIAFGLAIFAIPYTTFFLPLFLGVMIVWGMMSWAISPAMQSFLIEASPETSDIQQSLNNSALHLGIAIGSLIGGVVIERISIEHTATVGGLLVIVALGTALFSMQESVAHKKKGAGT</sequence>